<protein>
    <submittedName>
        <fullName evidence="2">Uncharacterized protein</fullName>
    </submittedName>
</protein>
<keyword evidence="1" id="KW-0472">Membrane</keyword>
<evidence type="ECO:0000313" key="2">
    <source>
        <dbReference type="EMBL" id="GLW65813.1"/>
    </source>
</evidence>
<keyword evidence="3" id="KW-1185">Reference proteome</keyword>
<evidence type="ECO:0000256" key="1">
    <source>
        <dbReference type="SAM" id="Phobius"/>
    </source>
</evidence>
<feature type="transmembrane region" description="Helical" evidence="1">
    <location>
        <begin position="104"/>
        <end position="125"/>
    </location>
</feature>
<feature type="transmembrane region" description="Helical" evidence="1">
    <location>
        <begin position="41"/>
        <end position="59"/>
    </location>
</feature>
<dbReference type="Proteomes" id="UP001165124">
    <property type="component" value="Unassembled WGS sequence"/>
</dbReference>
<reference evidence="2" key="1">
    <citation type="submission" date="2023-02" db="EMBL/GenBank/DDBJ databases">
        <title>Actinomadura rubrobrunea NBRC 14622.</title>
        <authorList>
            <person name="Ichikawa N."/>
            <person name="Sato H."/>
            <person name="Tonouchi N."/>
        </authorList>
    </citation>
    <scope>NUCLEOTIDE SEQUENCE</scope>
    <source>
        <strain evidence="2">NBRC 14622</strain>
    </source>
</reference>
<organism evidence="2 3">
    <name type="scientific">Actinomadura rubrobrunea</name>
    <dbReference type="NCBI Taxonomy" id="115335"/>
    <lineage>
        <taxon>Bacteria</taxon>
        <taxon>Bacillati</taxon>
        <taxon>Actinomycetota</taxon>
        <taxon>Actinomycetes</taxon>
        <taxon>Streptosporangiales</taxon>
        <taxon>Thermomonosporaceae</taxon>
        <taxon>Actinomadura</taxon>
    </lineage>
</organism>
<dbReference type="AlphaFoldDB" id="A0A9W6PZP7"/>
<feature type="transmembrane region" description="Helical" evidence="1">
    <location>
        <begin position="66"/>
        <end position="84"/>
    </location>
</feature>
<gene>
    <name evidence="2" type="ORF">Arub01_40570</name>
</gene>
<sequence>MDIALRLLVAAGLAVDAVVHWRFAPDMKFVEGGSVGGDVLFQAQAAVAALAAVLVLAWARRWTYAVAFLVAAGAVGALLLYYAVDVGALGPLPDMYEPVWYAEKTASLIGEGVAAVAALVGFLTAGSRSSRRSEEPVEPRV</sequence>
<dbReference type="RefSeq" id="WP_174545485.1">
    <property type="nucleotide sequence ID" value="NZ_BSRZ01000011.1"/>
</dbReference>
<comment type="caution">
    <text evidence="2">The sequence shown here is derived from an EMBL/GenBank/DDBJ whole genome shotgun (WGS) entry which is preliminary data.</text>
</comment>
<proteinExistence type="predicted"/>
<name>A0A9W6PZP7_9ACTN</name>
<keyword evidence="1" id="KW-1133">Transmembrane helix</keyword>
<keyword evidence="1" id="KW-0812">Transmembrane</keyword>
<evidence type="ECO:0000313" key="3">
    <source>
        <dbReference type="Proteomes" id="UP001165124"/>
    </source>
</evidence>
<dbReference type="EMBL" id="BSRZ01000011">
    <property type="protein sequence ID" value="GLW65813.1"/>
    <property type="molecule type" value="Genomic_DNA"/>
</dbReference>
<accession>A0A9W6PZP7</accession>